<keyword evidence="3" id="KW-1185">Reference proteome</keyword>
<dbReference type="SUPFAM" id="SSF117782">
    <property type="entry name" value="YbjQ-like"/>
    <property type="match status" value="1"/>
</dbReference>
<dbReference type="RefSeq" id="WP_099877950.1">
    <property type="nucleotide sequence ID" value="NZ_CP024608.1"/>
</dbReference>
<dbReference type="KEGG" id="mass:CR152_20675"/>
<evidence type="ECO:0000313" key="2">
    <source>
        <dbReference type="EMBL" id="ATQ76657.1"/>
    </source>
</evidence>
<reference evidence="2" key="1">
    <citation type="submission" date="2017-10" db="EMBL/GenBank/DDBJ databases">
        <title>Massilia psychrophilum sp. nov., a novel purple-pigmented bacterium isolated from Tianshan glacier, Xinjiang Municipality, China.</title>
        <authorList>
            <person name="Wang H."/>
        </authorList>
    </citation>
    <scope>NUCLEOTIDE SEQUENCE [LARGE SCALE GENOMIC DNA]</scope>
    <source>
        <strain evidence="2">B2</strain>
    </source>
</reference>
<dbReference type="InterPro" id="IPR035439">
    <property type="entry name" value="UPF0145_dom_sf"/>
</dbReference>
<feature type="chain" id="PRO_5013709491" evidence="1">
    <location>
        <begin position="23"/>
        <end position="150"/>
    </location>
</feature>
<name>A0A2D2DNW8_9BURK</name>
<feature type="signal peptide" evidence="1">
    <location>
        <begin position="1"/>
        <end position="22"/>
    </location>
</feature>
<keyword evidence="1" id="KW-0732">Signal</keyword>
<organism evidence="2 3">
    <name type="scientific">Massilia violaceinigra</name>
    <dbReference type="NCBI Taxonomy" id="2045208"/>
    <lineage>
        <taxon>Bacteria</taxon>
        <taxon>Pseudomonadati</taxon>
        <taxon>Pseudomonadota</taxon>
        <taxon>Betaproteobacteria</taxon>
        <taxon>Burkholderiales</taxon>
        <taxon>Oxalobacteraceae</taxon>
        <taxon>Telluria group</taxon>
        <taxon>Massilia</taxon>
    </lineage>
</organism>
<dbReference type="AlphaFoldDB" id="A0A2D2DNW8"/>
<sequence>MKKILSTMAVLAVIGSAVPAHAADKKLVLPFAGALADNGAKERLGDSIAFYYGAQKTPKVLEKRGSDQTSQKTNAFSKTDTAVCHWAFLSAMLALQKRAQEVGANAVINITSNYKNVTYSSETDFECHVGNIVGGVALKGDFVRLADGKK</sequence>
<dbReference type="Proteomes" id="UP000229897">
    <property type="component" value="Chromosome"/>
</dbReference>
<accession>A0A2D2DNW8</accession>
<gene>
    <name evidence="2" type="ORF">CR152_20675</name>
</gene>
<evidence type="ECO:0000256" key="1">
    <source>
        <dbReference type="SAM" id="SignalP"/>
    </source>
</evidence>
<dbReference type="EMBL" id="CP024608">
    <property type="protein sequence ID" value="ATQ76657.1"/>
    <property type="molecule type" value="Genomic_DNA"/>
</dbReference>
<evidence type="ECO:0000313" key="3">
    <source>
        <dbReference type="Proteomes" id="UP000229897"/>
    </source>
</evidence>
<protein>
    <submittedName>
        <fullName evidence="2">Excinuclease ATPase subunit</fullName>
    </submittedName>
</protein>
<dbReference type="OrthoDB" id="8161726at2"/>
<proteinExistence type="predicted"/>